<organism evidence="2">
    <name type="scientific">Vitrella brassicaformis</name>
    <dbReference type="NCBI Taxonomy" id="1169539"/>
    <lineage>
        <taxon>Eukaryota</taxon>
        <taxon>Sar</taxon>
        <taxon>Alveolata</taxon>
        <taxon>Colpodellida</taxon>
        <taxon>Vitrellaceae</taxon>
        <taxon>Vitrella</taxon>
    </lineage>
</organism>
<evidence type="ECO:0000313" key="2">
    <source>
        <dbReference type="EMBL" id="CAD9057799.1"/>
    </source>
</evidence>
<feature type="compositionally biased region" description="Pro residues" evidence="1">
    <location>
        <begin position="141"/>
        <end position="150"/>
    </location>
</feature>
<protein>
    <submittedName>
        <fullName evidence="2">Uncharacterized protein</fullName>
    </submittedName>
</protein>
<dbReference type="AlphaFoldDB" id="A0A7S1JYU3"/>
<name>A0A7S1JYU3_9ALVE</name>
<dbReference type="EMBL" id="HBGB01022276">
    <property type="protein sequence ID" value="CAD9057799.1"/>
    <property type="molecule type" value="Transcribed_RNA"/>
</dbReference>
<feature type="region of interest" description="Disordered" evidence="1">
    <location>
        <begin position="65"/>
        <end position="150"/>
    </location>
</feature>
<accession>A0A7S1JYU3</accession>
<proteinExistence type="predicted"/>
<gene>
    <name evidence="2" type="ORF">VBRA1451_LOCUS12867</name>
</gene>
<reference evidence="2" key="1">
    <citation type="submission" date="2021-01" db="EMBL/GenBank/DDBJ databases">
        <authorList>
            <person name="Corre E."/>
            <person name="Pelletier E."/>
            <person name="Niang G."/>
            <person name="Scheremetjew M."/>
            <person name="Finn R."/>
            <person name="Kale V."/>
            <person name="Holt S."/>
            <person name="Cochrane G."/>
            <person name="Meng A."/>
            <person name="Brown T."/>
            <person name="Cohen L."/>
        </authorList>
    </citation>
    <scope>NUCLEOTIDE SEQUENCE</scope>
    <source>
        <strain evidence="2">CCMP3346</strain>
    </source>
</reference>
<sequence>MEIIRQAEPHELRRITREYLHSSLVIPEDEHDNIRPLSPRAAMNQPLTSFINNEMLTWLKGETKASPSSRIDVPARQQDGTDVPPTVQIITINDPTDETKADGTDGLDSGRCWGHVKPSSLSDGGEGSSGRNLLSQRTMPLPLPPPPSAR</sequence>
<evidence type="ECO:0000256" key="1">
    <source>
        <dbReference type="SAM" id="MobiDB-lite"/>
    </source>
</evidence>